<accession>A0A835WKW0</accession>
<comment type="caution">
    <text evidence="2">The sequence shown here is derived from an EMBL/GenBank/DDBJ whole genome shotgun (WGS) entry which is preliminary data.</text>
</comment>
<reference evidence="2" key="1">
    <citation type="journal article" date="2020" name="bioRxiv">
        <title>Comparative genomics of Chlamydomonas.</title>
        <authorList>
            <person name="Craig R.J."/>
            <person name="Hasan A.R."/>
            <person name="Ness R.W."/>
            <person name="Keightley P.D."/>
        </authorList>
    </citation>
    <scope>NUCLEOTIDE SEQUENCE</scope>
    <source>
        <strain evidence="2">CCAP 11/173</strain>
    </source>
</reference>
<evidence type="ECO:0000313" key="3">
    <source>
        <dbReference type="Proteomes" id="UP000613740"/>
    </source>
</evidence>
<feature type="region of interest" description="Disordered" evidence="1">
    <location>
        <begin position="13"/>
        <end position="75"/>
    </location>
</feature>
<proteinExistence type="predicted"/>
<sequence length="94" mass="10452">MFFLLIHQLRYGQMHRPEVSGGQPPDYDTGTDTEENEDEASESELDGGDEGARRPASSCRMGRRSRAPWTRTAERPVSGCCRRVAPGTCCFESV</sequence>
<dbReference type="EMBL" id="JAEHOD010000013">
    <property type="protein sequence ID" value="KAG2449563.1"/>
    <property type="molecule type" value="Genomic_DNA"/>
</dbReference>
<evidence type="ECO:0000313" key="2">
    <source>
        <dbReference type="EMBL" id="KAG2449563.1"/>
    </source>
</evidence>
<feature type="compositionally biased region" description="Acidic residues" evidence="1">
    <location>
        <begin position="29"/>
        <end position="49"/>
    </location>
</feature>
<dbReference type="AlphaFoldDB" id="A0A835WKW0"/>
<keyword evidence="3" id="KW-1185">Reference proteome</keyword>
<evidence type="ECO:0000256" key="1">
    <source>
        <dbReference type="SAM" id="MobiDB-lite"/>
    </source>
</evidence>
<gene>
    <name evidence="2" type="ORF">HYH02_005096</name>
</gene>
<protein>
    <submittedName>
        <fullName evidence="2">Uncharacterized protein</fullName>
    </submittedName>
</protein>
<dbReference type="Proteomes" id="UP000613740">
    <property type="component" value="Unassembled WGS sequence"/>
</dbReference>
<organism evidence="2 3">
    <name type="scientific">Chlamydomonas schloesseri</name>
    <dbReference type="NCBI Taxonomy" id="2026947"/>
    <lineage>
        <taxon>Eukaryota</taxon>
        <taxon>Viridiplantae</taxon>
        <taxon>Chlorophyta</taxon>
        <taxon>core chlorophytes</taxon>
        <taxon>Chlorophyceae</taxon>
        <taxon>CS clade</taxon>
        <taxon>Chlamydomonadales</taxon>
        <taxon>Chlamydomonadaceae</taxon>
        <taxon>Chlamydomonas</taxon>
    </lineage>
</organism>
<name>A0A835WKW0_9CHLO</name>